<evidence type="ECO:0000256" key="8">
    <source>
        <dbReference type="SAM" id="MobiDB-lite"/>
    </source>
</evidence>
<feature type="transmembrane region" description="Helical" evidence="9">
    <location>
        <begin position="542"/>
        <end position="565"/>
    </location>
</feature>
<evidence type="ECO:0000256" key="1">
    <source>
        <dbReference type="ARBA" id="ARBA00004167"/>
    </source>
</evidence>
<evidence type="ECO:0000256" key="9">
    <source>
        <dbReference type="SAM" id="Phobius"/>
    </source>
</evidence>
<dbReference type="GO" id="GO:0005524">
    <property type="term" value="F:ATP binding"/>
    <property type="evidence" value="ECO:0007669"/>
    <property type="project" value="UniProtKB-UniRule"/>
</dbReference>
<keyword evidence="9" id="KW-0812">Transmembrane</keyword>
<evidence type="ECO:0000256" key="3">
    <source>
        <dbReference type="ARBA" id="ARBA00022679"/>
    </source>
</evidence>
<evidence type="ECO:0000256" key="2">
    <source>
        <dbReference type="ARBA" id="ARBA00022527"/>
    </source>
</evidence>
<keyword evidence="5 11" id="KW-0418">Kinase</keyword>
<comment type="subcellular location">
    <subcellularLocation>
        <location evidence="1">Membrane</location>
        <topology evidence="1">Single-pass membrane protein</topology>
    </subcellularLocation>
</comment>
<organism evidence="11 12">
    <name type="scientific">Angomonas deanei</name>
    <dbReference type="NCBI Taxonomy" id="59799"/>
    <lineage>
        <taxon>Eukaryota</taxon>
        <taxon>Discoba</taxon>
        <taxon>Euglenozoa</taxon>
        <taxon>Kinetoplastea</taxon>
        <taxon>Metakinetoplastina</taxon>
        <taxon>Trypanosomatida</taxon>
        <taxon>Trypanosomatidae</taxon>
        <taxon>Strigomonadinae</taxon>
        <taxon>Angomonas</taxon>
    </lineage>
</organism>
<keyword evidence="2" id="KW-0723">Serine/threonine-protein kinase</keyword>
<feature type="region of interest" description="Disordered" evidence="8">
    <location>
        <begin position="46"/>
        <end position="71"/>
    </location>
</feature>
<dbReference type="InterPro" id="IPR017441">
    <property type="entry name" value="Protein_kinase_ATP_BS"/>
</dbReference>
<accession>A0A7G2C3L2</accession>
<evidence type="ECO:0000313" key="12">
    <source>
        <dbReference type="Proteomes" id="UP000515908"/>
    </source>
</evidence>
<proteinExistence type="predicted"/>
<dbReference type="Gene3D" id="3.30.70.1230">
    <property type="entry name" value="Nucleotide cyclase"/>
    <property type="match status" value="1"/>
</dbReference>
<protein>
    <submittedName>
        <fullName evidence="11">Protein kinase domain/Protein tyrosine kinase, putative</fullName>
    </submittedName>
</protein>
<dbReference type="SUPFAM" id="SSF56112">
    <property type="entry name" value="Protein kinase-like (PK-like)"/>
    <property type="match status" value="1"/>
</dbReference>
<feature type="transmembrane region" description="Helical" evidence="9">
    <location>
        <begin position="155"/>
        <end position="177"/>
    </location>
</feature>
<evidence type="ECO:0000256" key="7">
    <source>
        <dbReference type="PROSITE-ProRule" id="PRU10141"/>
    </source>
</evidence>
<dbReference type="PROSITE" id="PS00108">
    <property type="entry name" value="PROTEIN_KINASE_ST"/>
    <property type="match status" value="1"/>
</dbReference>
<dbReference type="SMART" id="SM00220">
    <property type="entry name" value="S_TKc"/>
    <property type="match status" value="1"/>
</dbReference>
<sequence length="1329" mass="148104">MSEGNLLPETTEVPIGRAETAVYPSQIGAERAAPLPNHVDVTAAPTLTADTDTPQTLTSTGNDSGDTTKTNVQEHVELSTVLNYSDYGASTKKSISPYGSDDRRNPLLGSLGSSTSVPARLLGQQDNLPQEKIVSHEEYTLPSSGVQRVKRQHCWLFLVFLLIALVLAVGGGIAIGFTNRHFTMQLHQTSLEVKNRVVLNSSLLGVQNYQSRLSTVNTQLTDFVELHTEGMDPSQVTVVSLRDALEDSFLESWDLWLNDDQTVDTVVLRIPFCPDDQVGTVTCPQMVLSVNCTIGSATASSWCWFGRNTDSGLSVETFELIKNEKGMYELGSRLSSFVDSYLFYPNQTGSKRPLYLVPQNVVQMDGIVDTVIPLRHQSYLFPNNPSSTLVLIVDTVVYMKNWFDVFDRDLQKASESYSLLFVNDSIIEYSLGESVEDGIPCKLTKGDFFLGETNYTGCGGGGAKELDNIVENFEKHYPSSILTDEVYKNGDYSQVERVGNLLVAYQDFVRFRTGLGMPNVVFFAAYATPINNSLGKEGAIQIVICVVVIIVCIFALGALTFAITWQLQRVIITVSSLATHAATYDTCSMERELQKLNEKRSCVTRAFSSFDVVHDEFNRILLNLNRYRLFIPQALLMKDAAEELDNDPSSETEGAGREEQADDLENTRAISKTDVTSSQMVVGEDKVNKLLNLSALRRVKGTILVARLLNLSADEKNAAAVMNFFVGSVLNNVAAHNGVVDVIEANMITVSFNCHYTVLRHQQRACKCALGIKEDFKDSPYDVVIGIASGFSYVGTIGTEDQRARVVTSDFVRIARALTTLQPFVDSTILATETVTFESTSAYVPIDIVSLFYNHTSEWQNYVICAVMGDEMSHVPEAMMASKKILRLIRNKRYDTALMTVQSYIDATTDKKKVPWSIKHWEYILKHHKDRVLAGYSRREIIWEHLEGEQVIYEQMKPFLAKATKRVLDMKTEEERKEKDETTKAKEILGEQAIRISASRRIMNNKQMNDSGDALFPVFTQDEDEESISNDANTDPSVPASSSRRLNHSVNEGPSELPLKIEGVNGQFYYRSNKVLGRGAFGDVYLAVGETGAFFALKTIVVTINSTEQLVHEVEALTKLRNENVVAYDTCGVDGTYFFIITEYLSAGSMQDLVQRLGVIPVKAIRRYCRDILMGLHFLHENKYNHCDIKPDNILLTSEGTCKLADFGAAVLQFSTHKPSIRGTPRFMAPEAVLGVFTPQSDVYSFGLSVVQMMTGKHPWHHYPDGDSMFLVKYTGALRESLEKKTPCTMQPDLPKEYEDVELLQMVQRCCAYAPEERPTVAELLTFLS</sequence>
<keyword evidence="9" id="KW-1133">Transmembrane helix</keyword>
<dbReference type="InterPro" id="IPR008271">
    <property type="entry name" value="Ser/Thr_kinase_AS"/>
</dbReference>
<reference evidence="11 12" key="1">
    <citation type="submission" date="2020-08" db="EMBL/GenBank/DDBJ databases">
        <authorList>
            <person name="Newling K."/>
            <person name="Davey J."/>
            <person name="Forrester S."/>
        </authorList>
    </citation>
    <scope>NUCLEOTIDE SEQUENCE [LARGE SCALE GENOMIC DNA]</scope>
    <source>
        <strain evidence="12">Crithidia deanei Carvalho (ATCC PRA-265)</strain>
    </source>
</reference>
<evidence type="ECO:0000256" key="6">
    <source>
        <dbReference type="ARBA" id="ARBA00022840"/>
    </source>
</evidence>
<evidence type="ECO:0000313" key="11">
    <source>
        <dbReference type="EMBL" id="CAD2214179.1"/>
    </source>
</evidence>
<dbReference type="Pfam" id="PF00069">
    <property type="entry name" value="Pkinase"/>
    <property type="match status" value="1"/>
</dbReference>
<keyword evidence="4 7" id="KW-0547">Nucleotide-binding</keyword>
<keyword evidence="6 7" id="KW-0067">ATP-binding</keyword>
<feature type="domain" description="Protein kinase" evidence="10">
    <location>
        <begin position="1070"/>
        <end position="1329"/>
    </location>
</feature>
<name>A0A7G2C3L2_9TRYP</name>
<dbReference type="GO" id="GO:0004674">
    <property type="term" value="F:protein serine/threonine kinase activity"/>
    <property type="evidence" value="ECO:0007669"/>
    <property type="project" value="UniProtKB-KW"/>
</dbReference>
<dbReference type="InterPro" id="IPR000719">
    <property type="entry name" value="Prot_kinase_dom"/>
</dbReference>
<feature type="compositionally biased region" description="Polar residues" evidence="8">
    <location>
        <begin position="1029"/>
        <end position="1052"/>
    </location>
</feature>
<feature type="compositionally biased region" description="Low complexity" evidence="8">
    <location>
        <begin position="46"/>
        <end position="60"/>
    </location>
</feature>
<dbReference type="PANTHER" id="PTHR11584:SF369">
    <property type="entry name" value="MITOGEN-ACTIVATED PROTEIN KINASE KINASE KINASE 19-RELATED"/>
    <property type="match status" value="1"/>
</dbReference>
<dbReference type="InterPro" id="IPR011009">
    <property type="entry name" value="Kinase-like_dom_sf"/>
</dbReference>
<evidence type="ECO:0000256" key="5">
    <source>
        <dbReference type="ARBA" id="ARBA00022777"/>
    </source>
</evidence>
<keyword evidence="3" id="KW-0808">Transferase</keyword>
<feature type="region of interest" description="Disordered" evidence="8">
    <location>
        <begin position="1025"/>
        <end position="1054"/>
    </location>
</feature>
<evidence type="ECO:0000256" key="4">
    <source>
        <dbReference type="ARBA" id="ARBA00022741"/>
    </source>
</evidence>
<dbReference type="PROSITE" id="PS00107">
    <property type="entry name" value="PROTEIN_KINASE_ATP"/>
    <property type="match status" value="1"/>
</dbReference>
<dbReference type="EMBL" id="LR877147">
    <property type="protein sequence ID" value="CAD2214179.1"/>
    <property type="molecule type" value="Genomic_DNA"/>
</dbReference>
<dbReference type="SUPFAM" id="SSF55073">
    <property type="entry name" value="Nucleotide cyclase"/>
    <property type="match status" value="1"/>
</dbReference>
<dbReference type="InterPro" id="IPR029787">
    <property type="entry name" value="Nucleotide_cyclase"/>
</dbReference>
<gene>
    <name evidence="11" type="ORF">ADEAN_000162300</name>
</gene>
<feature type="compositionally biased region" description="Polar residues" evidence="8">
    <location>
        <begin position="61"/>
        <end position="71"/>
    </location>
</feature>
<dbReference type="PROSITE" id="PS50011">
    <property type="entry name" value="PROTEIN_KINASE_DOM"/>
    <property type="match status" value="1"/>
</dbReference>
<feature type="region of interest" description="Disordered" evidence="8">
    <location>
        <begin position="645"/>
        <end position="668"/>
    </location>
</feature>
<dbReference type="GO" id="GO:0016020">
    <property type="term" value="C:membrane"/>
    <property type="evidence" value="ECO:0007669"/>
    <property type="project" value="UniProtKB-SubCell"/>
</dbReference>
<dbReference type="VEuPathDB" id="TriTrypDB:ADEAN_000162300"/>
<evidence type="ECO:0000259" key="10">
    <source>
        <dbReference type="PROSITE" id="PS50011"/>
    </source>
</evidence>
<feature type="binding site" evidence="7">
    <location>
        <position position="1098"/>
    </location>
    <ligand>
        <name>ATP</name>
        <dbReference type="ChEBI" id="CHEBI:30616"/>
    </ligand>
</feature>
<dbReference type="PANTHER" id="PTHR11584">
    <property type="entry name" value="SERINE/THREONINE PROTEIN KINASE"/>
    <property type="match status" value="1"/>
</dbReference>
<dbReference type="Proteomes" id="UP000515908">
    <property type="component" value="Chromosome 03"/>
</dbReference>
<keyword evidence="9" id="KW-0472">Membrane</keyword>
<dbReference type="Gene3D" id="1.10.510.10">
    <property type="entry name" value="Transferase(Phosphotransferase) domain 1"/>
    <property type="match status" value="1"/>
</dbReference>
<keyword evidence="12" id="KW-1185">Reference proteome</keyword>